<feature type="compositionally biased region" description="Basic residues" evidence="1">
    <location>
        <begin position="67"/>
        <end position="84"/>
    </location>
</feature>
<dbReference type="GeneID" id="7450904"/>
<feature type="compositionally biased region" description="Basic and acidic residues" evidence="1">
    <location>
        <begin position="391"/>
        <end position="405"/>
    </location>
</feature>
<dbReference type="InterPro" id="IPR020936">
    <property type="entry name" value="TrhO"/>
</dbReference>
<evidence type="ECO:0000256" key="1">
    <source>
        <dbReference type="SAM" id="MobiDB-lite"/>
    </source>
</evidence>
<accession>B5YM84</accession>
<organism evidence="3 4">
    <name type="scientific">Thalassiosira pseudonana</name>
    <name type="common">Marine diatom</name>
    <name type="synonym">Cyclotella nana</name>
    <dbReference type="NCBI Taxonomy" id="35128"/>
    <lineage>
        <taxon>Eukaryota</taxon>
        <taxon>Sar</taxon>
        <taxon>Stramenopiles</taxon>
        <taxon>Ochrophyta</taxon>
        <taxon>Bacillariophyta</taxon>
        <taxon>Coscinodiscophyceae</taxon>
        <taxon>Thalassiosirophycidae</taxon>
        <taxon>Thalassiosirales</taxon>
        <taxon>Thalassiosiraceae</taxon>
        <taxon>Thalassiosira</taxon>
    </lineage>
</organism>
<feature type="region of interest" description="Disordered" evidence="1">
    <location>
        <begin position="1"/>
        <end position="87"/>
    </location>
</feature>
<dbReference type="InterPro" id="IPR036873">
    <property type="entry name" value="Rhodanese-like_dom_sf"/>
</dbReference>
<feature type="compositionally biased region" description="Basic and acidic residues" evidence="1">
    <location>
        <begin position="611"/>
        <end position="634"/>
    </location>
</feature>
<dbReference type="InParanoid" id="B5YM84"/>
<dbReference type="PANTHER" id="PTHR43268:SF7">
    <property type="entry name" value="RHODANESE DOMAIN-CONTAINING PROTEIN"/>
    <property type="match status" value="1"/>
</dbReference>
<sequence>MTSSDDESATKKIGDASHADENGGDDASVADAQVDGDVDTTNGVSHHYDDGPSTSNERGDATAEKGNRKRRMSKRERKNLKKKRPDAIVSAPSAVTAENAAAIAIDYMINYTPAPSVKILKETSEEIDSKSLGKWFPKASVVKSGVSTTIIPPEPKASLVLFYQYVSPPWSQNKVSAFCTYITNIAKTHRTNIGGRVRVSTEGVNCTVSAASTSGGDTSNNREEGSGQVDVDPQWEAAQTLRHFAQDLINFDPQFSETDFKYIDGLSADRHFKELKLLPVKELVFYGIREEDCGGGSGGAGGKQQQSGGSIGGGRGVDANGAAAESSSDVPKDGIGGIHLDAKEYHEMLKKKDAVVIDVRNHYEAAIGRFDGQMQVDDSTTKAAGGTDNGDEGRDGGGKKGGAEYIDPKMRKSTDFTSWLAEPETKKKLEGKTVMMFCTGGIRCERASAYLKSQMGSQVNGVYQLQGGIERYLQAFPEGERIEAYIGSCAAFIRLIRYFFSFSLDRFFEGGFWQGKNFVFDKREAIGAGNVNGDGGVIRKDEKEGSKKSKSGDGSDGKLLSWGTECAKCKKPWDRYIGKRKCYTCGVPVLVCDGCMSKSSTHKKKMKGKSKGGDTKDDKEQQPKAKESDQKNTVEDERVRCPLCVEEGVTVPAEEVEYTDNGVRGRLRSNSFTEGGGDDSFGTAAVESKQTQSTEEMQAKAAKSVLKWGGGHAFKKKEKRKFSRKLCQFGVECVRKDCFFYHPEREDKGK</sequence>
<protein>
    <recommendedName>
        <fullName evidence="2">Rhodanese domain-containing protein</fullName>
    </recommendedName>
</protein>
<feature type="compositionally biased region" description="Basic and acidic residues" evidence="1">
    <location>
        <begin position="537"/>
        <end position="556"/>
    </location>
</feature>
<dbReference type="EMBL" id="CP001159">
    <property type="protein sequence ID" value="ACI64368.1"/>
    <property type="molecule type" value="Genomic_DNA"/>
</dbReference>
<dbReference type="AlphaFoldDB" id="B5YM84"/>
<dbReference type="Gene3D" id="3.30.70.100">
    <property type="match status" value="1"/>
</dbReference>
<feature type="compositionally biased region" description="Basic and acidic residues" evidence="1">
    <location>
        <begin position="8"/>
        <end position="21"/>
    </location>
</feature>
<dbReference type="InterPro" id="IPR001763">
    <property type="entry name" value="Rhodanese-like_dom"/>
</dbReference>
<feature type="region of interest" description="Disordered" evidence="1">
    <location>
        <begin position="599"/>
        <end position="634"/>
    </location>
</feature>
<dbReference type="PANTHER" id="PTHR43268">
    <property type="entry name" value="THIOSULFATE SULFURTRANSFERASE/RHODANESE-LIKE DOMAIN-CONTAINING PROTEIN 2"/>
    <property type="match status" value="1"/>
</dbReference>
<evidence type="ECO:0000259" key="2">
    <source>
        <dbReference type="PROSITE" id="PS50206"/>
    </source>
</evidence>
<dbReference type="eggNOG" id="ENOG502QSQK">
    <property type="taxonomic scope" value="Eukaryota"/>
</dbReference>
<evidence type="ECO:0000313" key="4">
    <source>
        <dbReference type="Proteomes" id="UP000001449"/>
    </source>
</evidence>
<feature type="compositionally biased region" description="Basic residues" evidence="1">
    <location>
        <begin position="600"/>
        <end position="610"/>
    </location>
</feature>
<dbReference type="PaxDb" id="35128-Thaps25434"/>
<dbReference type="KEGG" id="tps:THAPS_25434"/>
<dbReference type="Pfam" id="PF00581">
    <property type="entry name" value="Rhodanese"/>
    <property type="match status" value="1"/>
</dbReference>
<dbReference type="SMART" id="SM00450">
    <property type="entry name" value="RHOD"/>
    <property type="match status" value="1"/>
</dbReference>
<dbReference type="HOGENOM" id="CLU_371124_0_0_1"/>
<keyword evidence="4" id="KW-1185">Reference proteome</keyword>
<dbReference type="RefSeq" id="XP_002295651.1">
    <property type="nucleotide sequence ID" value="XM_002295615.1"/>
</dbReference>
<feature type="region of interest" description="Disordered" evidence="1">
    <location>
        <begin position="537"/>
        <end position="557"/>
    </location>
</feature>
<dbReference type="SUPFAM" id="SSF52821">
    <property type="entry name" value="Rhodanese/Cell cycle control phosphatase"/>
    <property type="match status" value="1"/>
</dbReference>
<dbReference type="PROSITE" id="PS50206">
    <property type="entry name" value="RHODANESE_3"/>
    <property type="match status" value="1"/>
</dbReference>
<feature type="region of interest" description="Disordered" evidence="1">
    <location>
        <begin position="294"/>
        <end position="335"/>
    </location>
</feature>
<reference evidence="3 4" key="1">
    <citation type="journal article" date="2004" name="Science">
        <title>The genome of the diatom Thalassiosira pseudonana: ecology, evolution, and metabolism.</title>
        <authorList>
            <person name="Armbrust E.V."/>
            <person name="Berges J.A."/>
            <person name="Bowler C."/>
            <person name="Green B.R."/>
            <person name="Martinez D."/>
            <person name="Putnam N.H."/>
            <person name="Zhou S."/>
            <person name="Allen A.E."/>
            <person name="Apt K.E."/>
            <person name="Bechner M."/>
            <person name="Brzezinski M.A."/>
            <person name="Chaal B.K."/>
            <person name="Chiovitti A."/>
            <person name="Davis A.K."/>
            <person name="Demarest M.S."/>
            <person name="Detter J.C."/>
            <person name="Glavina T."/>
            <person name="Goodstein D."/>
            <person name="Hadi M.Z."/>
            <person name="Hellsten U."/>
            <person name="Hildebrand M."/>
            <person name="Jenkins B.D."/>
            <person name="Jurka J."/>
            <person name="Kapitonov V.V."/>
            <person name="Kroger N."/>
            <person name="Lau W.W."/>
            <person name="Lane T.W."/>
            <person name="Larimer F.W."/>
            <person name="Lippmeier J.C."/>
            <person name="Lucas S."/>
            <person name="Medina M."/>
            <person name="Montsant A."/>
            <person name="Obornik M."/>
            <person name="Parker M.S."/>
            <person name="Palenik B."/>
            <person name="Pazour G.J."/>
            <person name="Richardson P.M."/>
            <person name="Rynearson T.A."/>
            <person name="Saito M.A."/>
            <person name="Schwartz D.C."/>
            <person name="Thamatrakoln K."/>
            <person name="Valentin K."/>
            <person name="Vardi A."/>
            <person name="Wilkerson F.P."/>
            <person name="Rokhsar D.S."/>
        </authorList>
    </citation>
    <scope>NUCLEOTIDE SEQUENCE [LARGE SCALE GENOMIC DNA]</scope>
    <source>
        <strain evidence="3 4">CCMP1335</strain>
    </source>
</reference>
<gene>
    <name evidence="3" type="ORF">THAPS_25434</name>
</gene>
<dbReference type="Proteomes" id="UP000001449">
    <property type="component" value="Chromosome 18"/>
</dbReference>
<name>B5YM84_THAPS</name>
<reference evidence="3 4" key="2">
    <citation type="journal article" date="2008" name="Nature">
        <title>The Phaeodactylum genome reveals the evolutionary history of diatom genomes.</title>
        <authorList>
            <person name="Bowler C."/>
            <person name="Allen A.E."/>
            <person name="Badger J.H."/>
            <person name="Grimwood J."/>
            <person name="Jabbari K."/>
            <person name="Kuo A."/>
            <person name="Maheswari U."/>
            <person name="Martens C."/>
            <person name="Maumus F."/>
            <person name="Otillar R.P."/>
            <person name="Rayko E."/>
            <person name="Salamov A."/>
            <person name="Vandepoele K."/>
            <person name="Beszteri B."/>
            <person name="Gruber A."/>
            <person name="Heijde M."/>
            <person name="Katinka M."/>
            <person name="Mock T."/>
            <person name="Valentin K."/>
            <person name="Verret F."/>
            <person name="Berges J.A."/>
            <person name="Brownlee C."/>
            <person name="Cadoret J.P."/>
            <person name="Chiovitti A."/>
            <person name="Choi C.J."/>
            <person name="Coesel S."/>
            <person name="De Martino A."/>
            <person name="Detter J.C."/>
            <person name="Durkin C."/>
            <person name="Falciatore A."/>
            <person name="Fournet J."/>
            <person name="Haruta M."/>
            <person name="Huysman M.J."/>
            <person name="Jenkins B.D."/>
            <person name="Jiroutova K."/>
            <person name="Jorgensen R.E."/>
            <person name="Joubert Y."/>
            <person name="Kaplan A."/>
            <person name="Kroger N."/>
            <person name="Kroth P.G."/>
            <person name="La Roche J."/>
            <person name="Lindquist E."/>
            <person name="Lommer M."/>
            <person name="Martin-Jezequel V."/>
            <person name="Lopez P.J."/>
            <person name="Lucas S."/>
            <person name="Mangogna M."/>
            <person name="McGinnis K."/>
            <person name="Medlin L.K."/>
            <person name="Montsant A."/>
            <person name="Oudot-Le Secq M.P."/>
            <person name="Napoli C."/>
            <person name="Obornik M."/>
            <person name="Parker M.S."/>
            <person name="Petit J.L."/>
            <person name="Porcel B.M."/>
            <person name="Poulsen N."/>
            <person name="Robison M."/>
            <person name="Rychlewski L."/>
            <person name="Rynearson T.A."/>
            <person name="Schmutz J."/>
            <person name="Shapiro H."/>
            <person name="Siaut M."/>
            <person name="Stanley M."/>
            <person name="Sussman M.R."/>
            <person name="Taylor A.R."/>
            <person name="Vardi A."/>
            <person name="von Dassow P."/>
            <person name="Vyverman W."/>
            <person name="Willis A."/>
            <person name="Wyrwicz L.S."/>
            <person name="Rokhsar D.S."/>
            <person name="Weissenbach J."/>
            <person name="Armbrust E.V."/>
            <person name="Green B.R."/>
            <person name="Van de Peer Y."/>
            <person name="Grigoriev I.V."/>
        </authorList>
    </citation>
    <scope>NUCLEOTIDE SEQUENCE [LARGE SCALE GENOMIC DNA]</scope>
    <source>
        <strain evidence="3 4">CCMP1335</strain>
    </source>
</reference>
<feature type="region of interest" description="Disordered" evidence="1">
    <location>
        <begin position="377"/>
        <end position="405"/>
    </location>
</feature>
<dbReference type="OMA" id="QYVSPPW"/>
<evidence type="ECO:0000313" key="3">
    <source>
        <dbReference type="EMBL" id="ACI64368.1"/>
    </source>
</evidence>
<proteinExistence type="predicted"/>
<feature type="domain" description="Rhodanese" evidence="2">
    <location>
        <begin position="350"/>
        <end position="481"/>
    </location>
</feature>
<feature type="compositionally biased region" description="Basic and acidic residues" evidence="1">
    <location>
        <begin position="57"/>
        <end position="66"/>
    </location>
</feature>
<dbReference type="Gene3D" id="3.40.250.10">
    <property type="entry name" value="Rhodanese-like domain"/>
    <property type="match status" value="1"/>
</dbReference>